<dbReference type="InterPro" id="IPR050083">
    <property type="entry name" value="HtpX_protease"/>
</dbReference>
<dbReference type="NCBIfam" id="NF003965">
    <property type="entry name" value="PRK05457.1"/>
    <property type="match status" value="1"/>
</dbReference>
<keyword evidence="9 14" id="KW-1133">Transmembrane helix</keyword>
<comment type="subcellular location">
    <subcellularLocation>
        <location evidence="1">Cell inner membrane</location>
        <topology evidence="1">Multi-pass membrane protein</topology>
    </subcellularLocation>
    <subcellularLocation>
        <location evidence="14">Cell membrane</location>
        <topology evidence="14">Multi-pass membrane protein</topology>
    </subcellularLocation>
</comment>
<feature type="transmembrane region" description="Helical" evidence="14">
    <location>
        <begin position="39"/>
        <end position="57"/>
    </location>
</feature>
<dbReference type="InterPro" id="IPR022919">
    <property type="entry name" value="Pept_M48_protease_HtpX"/>
</dbReference>
<evidence type="ECO:0000256" key="13">
    <source>
        <dbReference type="ARBA" id="ARBA00080389"/>
    </source>
</evidence>
<feature type="binding site" evidence="14">
    <location>
        <position position="147"/>
    </location>
    <ligand>
        <name>Zn(2+)</name>
        <dbReference type="ChEBI" id="CHEBI:29105"/>
        <note>catalytic</note>
    </ligand>
</feature>
<dbReference type="PANTHER" id="PTHR43221">
    <property type="entry name" value="PROTEASE HTPX"/>
    <property type="match status" value="1"/>
</dbReference>
<proteinExistence type="inferred from homology"/>
<keyword evidence="5 14" id="KW-0812">Transmembrane</keyword>
<dbReference type="FunFam" id="3.30.2010.10:FF:000001">
    <property type="entry name" value="Protease HtpX"/>
    <property type="match status" value="1"/>
</dbReference>
<keyword evidence="7 14" id="KW-0378">Hydrolase</keyword>
<evidence type="ECO:0000256" key="6">
    <source>
        <dbReference type="ARBA" id="ARBA00022723"/>
    </source>
</evidence>
<feature type="domain" description="Peptidase M48" evidence="15">
    <location>
        <begin position="77"/>
        <end position="290"/>
    </location>
</feature>
<evidence type="ECO:0000256" key="4">
    <source>
        <dbReference type="ARBA" id="ARBA00022670"/>
    </source>
</evidence>
<evidence type="ECO:0000313" key="16">
    <source>
        <dbReference type="EMBL" id="RUO60337.1"/>
    </source>
</evidence>
<evidence type="ECO:0000256" key="12">
    <source>
        <dbReference type="ARBA" id="ARBA00071790"/>
    </source>
</evidence>
<evidence type="ECO:0000256" key="2">
    <source>
        <dbReference type="ARBA" id="ARBA00009779"/>
    </source>
</evidence>
<evidence type="ECO:0000256" key="9">
    <source>
        <dbReference type="ARBA" id="ARBA00022989"/>
    </source>
</evidence>
<feature type="binding site" evidence="14">
    <location>
        <position position="224"/>
    </location>
    <ligand>
        <name>Zn(2+)</name>
        <dbReference type="ChEBI" id="CHEBI:29105"/>
        <note>catalytic</note>
    </ligand>
</feature>
<keyword evidence="10 14" id="KW-0482">Metalloprotease</keyword>
<dbReference type="CDD" id="cd07335">
    <property type="entry name" value="M48B_HtpX_like"/>
    <property type="match status" value="1"/>
</dbReference>
<keyword evidence="6 14" id="KW-0479">Metal-binding</keyword>
<keyword evidence="14" id="KW-0346">Stress response</keyword>
<keyword evidence="11 14" id="KW-0472">Membrane</keyword>
<dbReference type="Proteomes" id="UP000288259">
    <property type="component" value="Unassembled WGS sequence"/>
</dbReference>
<feature type="active site" evidence="14">
    <location>
        <position position="144"/>
    </location>
</feature>
<dbReference type="Gene3D" id="3.30.2010.10">
    <property type="entry name" value="Metalloproteases ('zincins'), catalytic domain"/>
    <property type="match status" value="1"/>
</dbReference>
<accession>A0A432YH95</accession>
<evidence type="ECO:0000256" key="11">
    <source>
        <dbReference type="ARBA" id="ARBA00023136"/>
    </source>
</evidence>
<evidence type="ECO:0000256" key="5">
    <source>
        <dbReference type="ARBA" id="ARBA00022692"/>
    </source>
</evidence>
<dbReference type="RefSeq" id="WP_126754742.1">
    <property type="nucleotide sequence ID" value="NZ_PIPY01000007.1"/>
</dbReference>
<comment type="cofactor">
    <cofactor evidence="14">
        <name>Zn(2+)</name>
        <dbReference type="ChEBI" id="CHEBI:29105"/>
    </cofactor>
    <text evidence="14">Binds 1 zinc ion per subunit.</text>
</comment>
<keyword evidence="17" id="KW-1185">Reference proteome</keyword>
<comment type="similarity">
    <text evidence="2 14">Belongs to the peptidase M48B family.</text>
</comment>
<dbReference type="HAMAP" id="MF_00188">
    <property type="entry name" value="Pept_M48_protease_HtpX"/>
    <property type="match status" value="1"/>
</dbReference>
<dbReference type="PANTHER" id="PTHR43221:SF1">
    <property type="entry name" value="PROTEASE HTPX"/>
    <property type="match status" value="1"/>
</dbReference>
<protein>
    <recommendedName>
        <fullName evidence="12 14">Protease HtpX</fullName>
        <ecNumber evidence="14">3.4.24.-</ecNumber>
    </recommendedName>
    <alternativeName>
        <fullName evidence="13 14">Heat shock protein HtpX</fullName>
    </alternativeName>
</protein>
<dbReference type="Pfam" id="PF01435">
    <property type="entry name" value="Peptidase_M48"/>
    <property type="match status" value="1"/>
</dbReference>
<evidence type="ECO:0000256" key="14">
    <source>
        <dbReference type="HAMAP-Rule" id="MF_00188"/>
    </source>
</evidence>
<dbReference type="GO" id="GO:0006508">
    <property type="term" value="P:proteolysis"/>
    <property type="evidence" value="ECO:0007669"/>
    <property type="project" value="UniProtKB-KW"/>
</dbReference>
<dbReference type="OrthoDB" id="15218at2"/>
<evidence type="ECO:0000259" key="15">
    <source>
        <dbReference type="Pfam" id="PF01435"/>
    </source>
</evidence>
<dbReference type="GO" id="GO:0008270">
    <property type="term" value="F:zinc ion binding"/>
    <property type="evidence" value="ECO:0007669"/>
    <property type="project" value="UniProtKB-UniRule"/>
</dbReference>
<keyword evidence="8 14" id="KW-0862">Zinc</keyword>
<sequence length="293" mass="31762">MKRIVLFLATNLAILLVLSVVMSLVLPAFGVDPSSYSGLLVFAAVFGFGGAFISLAMSKWLAKRSVNAHTITTPRNATERWLVQTVARQAQQAGIPMPEVAIYDSPEPNAFATGASKKSSLVAVSTGLLRGMHEDEVEAVLAHEVSHIANGDMVTLTLIQGVVNTFVIFFARVIAGMIDNATRSDSSDGRGLGGMAYFAIVMVLEVVFGILASIIVMWFSRQREYRADYGSARLVGPHKMIAALQRLQNAKESQLDGSMVAFGIQTKRSMSELFMSHPPLAKRIAALQRMTRN</sequence>
<keyword evidence="3 14" id="KW-1003">Cell membrane</keyword>
<dbReference type="InterPro" id="IPR001915">
    <property type="entry name" value="Peptidase_M48"/>
</dbReference>
<reference evidence="17" key="1">
    <citation type="journal article" date="2018" name="Front. Microbiol.">
        <title>Genome-Based Analysis Reveals the Taxonomy and Diversity of the Family Idiomarinaceae.</title>
        <authorList>
            <person name="Liu Y."/>
            <person name="Lai Q."/>
            <person name="Shao Z."/>
        </authorList>
    </citation>
    <scope>NUCLEOTIDE SEQUENCE [LARGE SCALE GENOMIC DNA]</scope>
    <source>
        <strain evidence="17">CVS-6</strain>
    </source>
</reference>
<name>A0A432YH95_9GAMM</name>
<dbReference type="AlphaFoldDB" id="A0A432YH95"/>
<keyword evidence="4 14" id="KW-0645">Protease</keyword>
<feature type="transmembrane region" description="Helical" evidence="14">
    <location>
        <begin position="195"/>
        <end position="219"/>
    </location>
</feature>
<gene>
    <name evidence="14" type="primary">htpX</name>
    <name evidence="16" type="ORF">CWI71_08010</name>
</gene>
<feature type="transmembrane region" description="Helical" evidence="14">
    <location>
        <begin position="153"/>
        <end position="175"/>
    </location>
</feature>
<evidence type="ECO:0000256" key="7">
    <source>
        <dbReference type="ARBA" id="ARBA00022801"/>
    </source>
</evidence>
<dbReference type="GO" id="GO:0005886">
    <property type="term" value="C:plasma membrane"/>
    <property type="evidence" value="ECO:0007669"/>
    <property type="project" value="UniProtKB-SubCell"/>
</dbReference>
<dbReference type="EMBL" id="PIPY01000007">
    <property type="protein sequence ID" value="RUO60337.1"/>
    <property type="molecule type" value="Genomic_DNA"/>
</dbReference>
<evidence type="ECO:0000313" key="17">
    <source>
        <dbReference type="Proteomes" id="UP000288259"/>
    </source>
</evidence>
<evidence type="ECO:0000256" key="3">
    <source>
        <dbReference type="ARBA" id="ARBA00022475"/>
    </source>
</evidence>
<comment type="caution">
    <text evidence="16">The sequence shown here is derived from an EMBL/GenBank/DDBJ whole genome shotgun (WGS) entry which is preliminary data.</text>
</comment>
<feature type="binding site" evidence="14">
    <location>
        <position position="143"/>
    </location>
    <ligand>
        <name>Zn(2+)</name>
        <dbReference type="ChEBI" id="CHEBI:29105"/>
        <note>catalytic</note>
    </ligand>
</feature>
<organism evidence="16 17">
    <name type="scientific">Pseudidiomarina insulisalsae</name>
    <dbReference type="NCBI Taxonomy" id="575789"/>
    <lineage>
        <taxon>Bacteria</taxon>
        <taxon>Pseudomonadati</taxon>
        <taxon>Pseudomonadota</taxon>
        <taxon>Gammaproteobacteria</taxon>
        <taxon>Alteromonadales</taxon>
        <taxon>Idiomarinaceae</taxon>
        <taxon>Pseudidiomarina</taxon>
    </lineage>
</organism>
<evidence type="ECO:0000256" key="10">
    <source>
        <dbReference type="ARBA" id="ARBA00023049"/>
    </source>
</evidence>
<evidence type="ECO:0000256" key="8">
    <source>
        <dbReference type="ARBA" id="ARBA00022833"/>
    </source>
</evidence>
<evidence type="ECO:0000256" key="1">
    <source>
        <dbReference type="ARBA" id="ARBA00004429"/>
    </source>
</evidence>
<dbReference type="GO" id="GO:0004222">
    <property type="term" value="F:metalloendopeptidase activity"/>
    <property type="evidence" value="ECO:0007669"/>
    <property type="project" value="UniProtKB-UniRule"/>
</dbReference>
<dbReference type="EC" id="3.4.24.-" evidence="14"/>